<dbReference type="GO" id="GO:0009966">
    <property type="term" value="P:regulation of signal transduction"/>
    <property type="evidence" value="ECO:0007669"/>
    <property type="project" value="UniProtKB-ARBA"/>
</dbReference>
<evidence type="ECO:0000256" key="3">
    <source>
        <dbReference type="SAM" id="MobiDB-lite"/>
    </source>
</evidence>
<dbReference type="InterPro" id="IPR000048">
    <property type="entry name" value="IQ_motif_EF-hand-BS"/>
</dbReference>
<dbReference type="RefSeq" id="XP_032804696.1">
    <property type="nucleotide sequence ID" value="XM_032948805.1"/>
</dbReference>
<feature type="region of interest" description="Disordered" evidence="3">
    <location>
        <begin position="189"/>
        <end position="217"/>
    </location>
</feature>
<feature type="compositionally biased region" description="Polar residues" evidence="3">
    <location>
        <begin position="1398"/>
        <end position="1411"/>
    </location>
</feature>
<feature type="compositionally biased region" description="Polar residues" evidence="3">
    <location>
        <begin position="504"/>
        <end position="524"/>
    </location>
</feature>
<dbReference type="SMART" id="SM00369">
    <property type="entry name" value="LRR_TYP"/>
    <property type="match status" value="5"/>
</dbReference>
<feature type="region of interest" description="Disordered" evidence="3">
    <location>
        <begin position="1265"/>
        <end position="1292"/>
    </location>
</feature>
<keyword evidence="2" id="KW-0677">Repeat</keyword>
<evidence type="ECO:0000256" key="2">
    <source>
        <dbReference type="ARBA" id="ARBA00022737"/>
    </source>
</evidence>
<sequence>MLYLLSRQMDYEDLEEAIERELRLINVPLEELEGNDSEEDQAEIACIEPEEEALPDTVLMYMERVKSRAEDAEDIYNKLHEEEPYLNNWAPVSFKSHILLEELAKEYGEDPEVLKKRVLSELEEYERQSCEEASEECDSSLPPAAGKEDISGRETDADVFLNIKGHTSAGTDSIAETAGASEEAKRLVGAGGRAHGQPEHEQHRRARQEQDEQEEMDLQRQRLLQQAKVEEVERENQKSFEAEMRNYEAEIARFQEQIDHEKKELEQRLAKDRQEQLDRQQPAALKIQALFKAYRTRKIYAPLIAARREELRKEKELALRREKEERDRRERLQREEEERKRKEEERRRKEEEEMKQRQAAEKRRLDEAERRRMEYERQKEEERKRLEEERLRIEMERLQREEVKRREGERRKLEEEQERQREEEKRKRDDEEEEAANRRKREEVKGKQEEKRRKREERKQKQDEEEERRKREEEEERMRANEKEEEIKKLEGEKIKCKNHEPEQSISEAEQLESPTQAKRCTPQESAMSIDVKCMDVKEGYRSNREQVMKKGRIIDTTAVLQPCKKDLSITPDEEVTTSEHMDIPQRNIDGKLTLVEHQGEMQSYASSWTLSDAVEARRLAWMKTCKPWSRIVAESRGKDLRKKRPRKNSAAKHLTPLSVEQILKGGLRSSIHQVTTVCLQDLPGCNLSTLAQCPNLQSLRLNRCGLLALDGVNNCKGLRVIDTQDNSIETVNCQDLENLEVLLLSHNHLTSIHGLEGCTNLTLLELSHNNITRIGGLEWQKKLQWLHVDHNQLVSTAGLSELPRLLHLNCSHNQLSSLEGIRDCALLRTVHARGNNLTQIPPLRNQVLLSELYLDDNGISSLQTLGSSWLPHLRILSLSQNGLSDLCPFNMFISLEKLCISNNCVTDLPALLECLAGCLSLHEITLDGNPMQNHSDWRMRIEKVSPALRILDGQTVISVDKRSQTPPAFSSLCQAQLEEFQHLSQGHMTTALAQLKTMERAPNVVDVISKQLWEASRLAEEHRYAQEYGEMVSLSIEPTVDNVQTENRTSSAKLSPAQSQETNGEPSSIAVLTQQLSPNLENTCPPKTAGGSITDARLRETGPGFARDEGESGAHSPAAGRNADGSGSQRRETESQKSQQRELSLQVDGRQRQRTAGAVAYGQQRETSEEVCGPVSRQPKASATTRVAVKASHVGNLLGKAKQSTLADFAATAVQAHWRGYHLRRELRRRQAAASLIQASWRARRVRRALAQCALAATVTATTRSRPATLTPPVRTSQREAAATAGQRRQRGATVIQAQWRGFALRRKLHRELQAVRDATVLDSDEFAEVDIDNFTLQEHELDKAWLPAETPPITTRSQLFLSKPPGSAVAREDSSGVAVARQPRQAWRAERENDSHPSGITEASSNNSQHLREGKQEKIREEWGFRDPQTALLMLKRAQKMKSKKAVAQKQMDPTVRLVHFKTEKSRQPPVQPTRPMPAARLGYFSAQEEERLSGRGSPVVDVNEQKIDHVYKWLHTQAGDRGVTNTHSAKGESRFLPDMDADVLSGGRVQLVASSIGREDRDMELLSVTGSGSSSKAYRAPSAHSHSQSRAGRTRGFRQSSFSTRRNLSADATRDKAWPGVPAQGPMPVPAPGGSAPASRPRQRISFRDAPVQLSGGWGGGRKHGKPV</sequence>
<gene>
    <name evidence="5" type="primary">LRRIQ1</name>
</gene>
<dbReference type="CDD" id="cd23767">
    <property type="entry name" value="IQCD"/>
    <property type="match status" value="3"/>
</dbReference>
<evidence type="ECO:0000256" key="1">
    <source>
        <dbReference type="ARBA" id="ARBA00022614"/>
    </source>
</evidence>
<dbReference type="SUPFAM" id="SSF52540">
    <property type="entry name" value="P-loop containing nucleoside triphosphate hydrolases"/>
    <property type="match status" value="1"/>
</dbReference>
<keyword evidence="1" id="KW-0433">Leucine-rich repeat</keyword>
<feature type="compositionally biased region" description="Basic and acidic residues" evidence="3">
    <location>
        <begin position="1412"/>
        <end position="1423"/>
    </location>
</feature>
<accession>A0AAJ7WNX0</accession>
<feature type="region of interest" description="Disordered" evidence="3">
    <location>
        <begin position="401"/>
        <end position="524"/>
    </location>
</feature>
<dbReference type="KEGG" id="pmrn:116939869"/>
<dbReference type="Gene3D" id="1.20.5.190">
    <property type="match status" value="1"/>
</dbReference>
<name>A0AAJ7WNX0_PETMA</name>
<feature type="region of interest" description="Disordered" evidence="3">
    <location>
        <begin position="1044"/>
        <end position="1068"/>
    </location>
</feature>
<dbReference type="Pfam" id="PF00612">
    <property type="entry name" value="IQ"/>
    <property type="match status" value="3"/>
</dbReference>
<feature type="compositionally biased region" description="Basic and acidic residues" evidence="3">
    <location>
        <begin position="263"/>
        <end position="278"/>
    </location>
</feature>
<organism evidence="4 5">
    <name type="scientific">Petromyzon marinus</name>
    <name type="common">Sea lamprey</name>
    <dbReference type="NCBI Taxonomy" id="7757"/>
    <lineage>
        <taxon>Eukaryota</taxon>
        <taxon>Metazoa</taxon>
        <taxon>Chordata</taxon>
        <taxon>Craniata</taxon>
        <taxon>Vertebrata</taxon>
        <taxon>Cyclostomata</taxon>
        <taxon>Hyperoartia</taxon>
        <taxon>Petromyzontiformes</taxon>
        <taxon>Petromyzontidae</taxon>
        <taxon>Petromyzon</taxon>
    </lineage>
</organism>
<reference evidence="5" key="1">
    <citation type="submission" date="2025-08" db="UniProtKB">
        <authorList>
            <consortium name="RefSeq"/>
        </authorList>
    </citation>
    <scope>IDENTIFICATION</scope>
    <source>
        <tissue evidence="5">Sperm</tissue>
    </source>
</reference>
<dbReference type="PROSITE" id="PS50096">
    <property type="entry name" value="IQ"/>
    <property type="match status" value="3"/>
</dbReference>
<dbReference type="Gene3D" id="3.80.10.10">
    <property type="entry name" value="Ribonuclease Inhibitor"/>
    <property type="match status" value="2"/>
</dbReference>
<feature type="region of interest" description="Disordered" evidence="3">
    <location>
        <begin position="1366"/>
        <end position="1423"/>
    </location>
</feature>
<feature type="region of interest" description="Disordered" evidence="3">
    <location>
        <begin position="263"/>
        <end position="282"/>
    </location>
</feature>
<keyword evidence="4" id="KW-1185">Reference proteome</keyword>
<dbReference type="SMART" id="SM00015">
    <property type="entry name" value="IQ"/>
    <property type="match status" value="4"/>
</dbReference>
<dbReference type="CTD" id="84125"/>
<feature type="compositionally biased region" description="Basic and acidic residues" evidence="3">
    <location>
        <begin position="196"/>
        <end position="210"/>
    </location>
</feature>
<feature type="compositionally biased region" description="Polar residues" evidence="3">
    <location>
        <begin position="1587"/>
        <end position="1610"/>
    </location>
</feature>
<feature type="region of interest" description="Disordered" evidence="3">
    <location>
        <begin position="129"/>
        <end position="151"/>
    </location>
</feature>
<feature type="region of interest" description="Disordered" evidence="3">
    <location>
        <begin position="1080"/>
        <end position="1179"/>
    </location>
</feature>
<feature type="region of interest" description="Disordered" evidence="3">
    <location>
        <begin position="320"/>
        <end position="385"/>
    </location>
</feature>
<dbReference type="InterPro" id="IPR003591">
    <property type="entry name" value="Leu-rich_rpt_typical-subtyp"/>
</dbReference>
<dbReference type="InterPro" id="IPR027417">
    <property type="entry name" value="P-loop_NTPase"/>
</dbReference>
<protein>
    <submittedName>
        <fullName evidence="5">Leucine-rich repeat and IQ domain-containing protein 1 isoform X1</fullName>
    </submittedName>
</protein>
<proteinExistence type="predicted"/>
<feature type="compositionally biased region" description="Basic and acidic residues" evidence="3">
    <location>
        <begin position="401"/>
        <end position="503"/>
    </location>
</feature>
<dbReference type="InterPro" id="IPR050836">
    <property type="entry name" value="SDS22/Internalin_LRR"/>
</dbReference>
<feature type="compositionally biased region" description="Basic and acidic residues" evidence="3">
    <location>
        <begin position="1097"/>
        <end position="1113"/>
    </location>
</feature>
<feature type="region of interest" description="Disordered" evidence="3">
    <location>
        <begin position="1572"/>
        <end position="1671"/>
    </location>
</feature>
<dbReference type="InterPro" id="IPR032675">
    <property type="entry name" value="LRR_dom_sf"/>
</dbReference>
<evidence type="ECO:0000313" key="4">
    <source>
        <dbReference type="Proteomes" id="UP001318040"/>
    </source>
</evidence>
<evidence type="ECO:0000313" key="5">
    <source>
        <dbReference type="RefSeq" id="XP_032804696.1"/>
    </source>
</evidence>
<dbReference type="SMART" id="SM00364">
    <property type="entry name" value="LRR_BAC"/>
    <property type="match status" value="4"/>
</dbReference>
<dbReference type="Proteomes" id="UP001318040">
    <property type="component" value="Chromosome 7"/>
</dbReference>
<dbReference type="InterPro" id="IPR025875">
    <property type="entry name" value="Leu-rich_rpt_4"/>
</dbReference>
<dbReference type="SUPFAM" id="SSF52058">
    <property type="entry name" value="L domain-like"/>
    <property type="match status" value="1"/>
</dbReference>
<dbReference type="PROSITE" id="PS51450">
    <property type="entry name" value="LRR"/>
    <property type="match status" value="5"/>
</dbReference>
<dbReference type="PANTHER" id="PTHR46652:SF7">
    <property type="entry name" value="LEUCINE-RICH REPEAT AND IQ DOMAIN-CONTAINING PROTEIN 1"/>
    <property type="match status" value="1"/>
</dbReference>
<dbReference type="Pfam" id="PF12799">
    <property type="entry name" value="LRR_4"/>
    <property type="match status" value="1"/>
</dbReference>
<dbReference type="InterPro" id="IPR001611">
    <property type="entry name" value="Leu-rich_rpt"/>
</dbReference>
<dbReference type="PANTHER" id="PTHR46652">
    <property type="entry name" value="LEUCINE-RICH REPEAT AND IQ DOMAIN-CONTAINING PROTEIN 1-RELATED"/>
    <property type="match status" value="1"/>
</dbReference>
<dbReference type="SMART" id="SM00365">
    <property type="entry name" value="LRR_SD22"/>
    <property type="match status" value="3"/>
</dbReference>